<dbReference type="STRING" id="93064.BRX40_05595"/>
<name>A0A1L6J7U0_9SPHN</name>
<dbReference type="GeneID" id="44132029"/>
<reference evidence="3" key="2">
    <citation type="submission" date="2016-12" db="EMBL/GenBank/DDBJ databases">
        <title>Whole genome sequencing of Sphingomonas sp. ABOJV.</title>
        <authorList>
            <person name="Conlan S."/>
            <person name="Thomas P.J."/>
            <person name="Mullikin J."/>
            <person name="Palmore T.N."/>
            <person name="Frank K.M."/>
            <person name="Segre J.A."/>
        </authorList>
    </citation>
    <scope>NUCLEOTIDE SEQUENCE [LARGE SCALE GENOMIC DNA]</scope>
    <source>
        <strain evidence="3">ABOJV</strain>
    </source>
</reference>
<organism evidence="1 3">
    <name type="scientific">Sphingomonas koreensis</name>
    <dbReference type="NCBI Taxonomy" id="93064"/>
    <lineage>
        <taxon>Bacteria</taxon>
        <taxon>Pseudomonadati</taxon>
        <taxon>Pseudomonadota</taxon>
        <taxon>Alphaproteobacteria</taxon>
        <taxon>Sphingomonadales</taxon>
        <taxon>Sphingomonadaceae</taxon>
        <taxon>Sphingomonas</taxon>
    </lineage>
</organism>
<reference evidence="2 4" key="3">
    <citation type="submission" date="2018-07" db="EMBL/GenBank/DDBJ databases">
        <title>Genomic and Epidemiologic Investigation of an Indolent Hospital Outbreak.</title>
        <authorList>
            <person name="Johnson R.C."/>
            <person name="Deming C."/>
            <person name="Conlan S."/>
            <person name="Zellmer C.J."/>
            <person name="Michelin A.V."/>
            <person name="Lee-Lin S."/>
            <person name="Thomas P.J."/>
            <person name="Park M."/>
            <person name="Weingarten R.A."/>
            <person name="Less J."/>
            <person name="Dekker J.P."/>
            <person name="Frank K.M."/>
            <person name="Musser K.A."/>
            <person name="Mcquiston J.R."/>
            <person name="Henderson D.K."/>
            <person name="Lau A.F."/>
            <person name="Palmore T.N."/>
            <person name="Segre J.A."/>
        </authorList>
    </citation>
    <scope>NUCLEOTIDE SEQUENCE [LARGE SCALE GENOMIC DNA]</scope>
    <source>
        <strain evidence="2 4">SK-NIH.Env10_0317</strain>
    </source>
</reference>
<dbReference type="AlphaFoldDB" id="A0A1L6J7U0"/>
<dbReference type="KEGG" id="skr:BRX40_05595"/>
<dbReference type="Proteomes" id="UP000185161">
    <property type="component" value="Chromosome"/>
</dbReference>
<evidence type="ECO:0000313" key="1">
    <source>
        <dbReference type="EMBL" id="APR51978.1"/>
    </source>
</evidence>
<evidence type="ECO:0000313" key="3">
    <source>
        <dbReference type="Proteomes" id="UP000185161"/>
    </source>
</evidence>
<sequence length="119" mass="12201">MTRRAIFILASVVAISLIFVFGVSQCQRAQNASTAAKVAKGQAGAAIESGGDAADTVGNRMAADAKTDAITQENRNAIQNAEGASAPVAAPVRDAGLASLCRRAAYRGDTRCVQPPPSR</sequence>
<evidence type="ECO:0000313" key="2">
    <source>
        <dbReference type="EMBL" id="RSV07989.1"/>
    </source>
</evidence>
<keyword evidence="3" id="KW-1185">Reference proteome</keyword>
<dbReference type="OrthoDB" id="9554490at2"/>
<gene>
    <name evidence="1" type="ORF">BRX40_05595</name>
    <name evidence="2" type="ORF">CA257_00415</name>
</gene>
<protein>
    <submittedName>
        <fullName evidence="1">Uncharacterized protein</fullName>
    </submittedName>
</protein>
<dbReference type="RefSeq" id="WP_075150949.1">
    <property type="nucleotide sequence ID" value="NZ_CP018820.1"/>
</dbReference>
<dbReference type="Proteomes" id="UP000286681">
    <property type="component" value="Unassembled WGS sequence"/>
</dbReference>
<proteinExistence type="predicted"/>
<accession>A0A1L6J7U0</accession>
<reference evidence="1" key="1">
    <citation type="submission" date="2016-12" db="EMBL/GenBank/DDBJ databases">
        <title>Whole genome sequencing of Sphingomonas koreensis.</title>
        <authorList>
            <person name="Conlan S."/>
            <person name="Thomas P.J."/>
            <person name="Mullikin J."/>
            <person name="Palmore T.N."/>
            <person name="Frank K.M."/>
            <person name="Segre J.A."/>
        </authorList>
    </citation>
    <scope>NUCLEOTIDE SEQUENCE</scope>
    <source>
        <strain evidence="1">ABOJV</strain>
    </source>
</reference>
<dbReference type="EMBL" id="QQWO01000001">
    <property type="protein sequence ID" value="RSV07989.1"/>
    <property type="molecule type" value="Genomic_DNA"/>
</dbReference>
<dbReference type="EMBL" id="CP018820">
    <property type="protein sequence ID" value="APR51978.1"/>
    <property type="molecule type" value="Genomic_DNA"/>
</dbReference>
<evidence type="ECO:0000313" key="4">
    <source>
        <dbReference type="Proteomes" id="UP000286681"/>
    </source>
</evidence>